<dbReference type="GO" id="GO:0008270">
    <property type="term" value="F:zinc ion binding"/>
    <property type="evidence" value="ECO:0007669"/>
    <property type="project" value="InterPro"/>
</dbReference>
<dbReference type="InterPro" id="IPR050344">
    <property type="entry name" value="Peptidase_M1_aminopeptidases"/>
</dbReference>
<dbReference type="CDD" id="cd09602">
    <property type="entry name" value="M1_APN"/>
    <property type="match status" value="1"/>
</dbReference>
<dbReference type="Gene3D" id="1.10.390.10">
    <property type="entry name" value="Neutral Protease Domain 2"/>
    <property type="match status" value="1"/>
</dbReference>
<dbReference type="GO" id="GO:0016285">
    <property type="term" value="F:alanyl aminopeptidase activity"/>
    <property type="evidence" value="ECO:0007669"/>
    <property type="project" value="UniProtKB-EC"/>
</dbReference>
<protein>
    <recommendedName>
        <fullName evidence="5">Aminopeptidase N</fullName>
        <ecNumber evidence="4">3.4.11.2</ecNumber>
    </recommendedName>
</protein>
<keyword evidence="7" id="KW-0479">Metal-binding</keyword>
<dbReference type="RefSeq" id="WP_183883719.1">
    <property type="nucleotide sequence ID" value="NZ_JACHCE010000006.1"/>
</dbReference>
<evidence type="ECO:0000256" key="8">
    <source>
        <dbReference type="ARBA" id="ARBA00022801"/>
    </source>
</evidence>
<accession>A0A7W8ZQ35</accession>
<dbReference type="InterPro" id="IPR001930">
    <property type="entry name" value="Peptidase_M1"/>
</dbReference>
<dbReference type="GO" id="GO:0006508">
    <property type="term" value="P:proteolysis"/>
    <property type="evidence" value="ECO:0007669"/>
    <property type="project" value="UniProtKB-KW"/>
</dbReference>
<feature type="domain" description="Aminopeptidase N-like N-terminal" evidence="12">
    <location>
        <begin position="72"/>
        <end position="210"/>
    </location>
</feature>
<comment type="caution">
    <text evidence="13">The sequence shown here is derived from an EMBL/GenBank/DDBJ whole genome shotgun (WGS) entry which is preliminary data.</text>
</comment>
<organism evidence="13 14">
    <name type="scientific">Pedobacter cryoconitis</name>
    <dbReference type="NCBI Taxonomy" id="188932"/>
    <lineage>
        <taxon>Bacteria</taxon>
        <taxon>Pseudomonadati</taxon>
        <taxon>Bacteroidota</taxon>
        <taxon>Sphingobacteriia</taxon>
        <taxon>Sphingobacteriales</taxon>
        <taxon>Sphingobacteriaceae</taxon>
        <taxon>Pedobacter</taxon>
    </lineage>
</organism>
<dbReference type="InterPro" id="IPR042097">
    <property type="entry name" value="Aminopeptidase_N-like_N_sf"/>
</dbReference>
<evidence type="ECO:0000256" key="4">
    <source>
        <dbReference type="ARBA" id="ARBA00012564"/>
    </source>
</evidence>
<keyword evidence="6" id="KW-0645">Protease</keyword>
<evidence type="ECO:0000256" key="2">
    <source>
        <dbReference type="ARBA" id="ARBA00001947"/>
    </source>
</evidence>
<dbReference type="InterPro" id="IPR014782">
    <property type="entry name" value="Peptidase_M1_dom"/>
</dbReference>
<dbReference type="GO" id="GO:0042277">
    <property type="term" value="F:peptide binding"/>
    <property type="evidence" value="ECO:0007669"/>
    <property type="project" value="TreeGrafter"/>
</dbReference>
<keyword evidence="9" id="KW-0862">Zinc</keyword>
<dbReference type="EMBL" id="JACHCE010000006">
    <property type="protein sequence ID" value="MBB5637862.1"/>
    <property type="molecule type" value="Genomic_DNA"/>
</dbReference>
<dbReference type="PROSITE" id="PS51257">
    <property type="entry name" value="PROKAR_LIPOPROTEIN"/>
    <property type="match status" value="1"/>
</dbReference>
<gene>
    <name evidence="13" type="ORF">HDE68_003787</name>
</gene>
<evidence type="ECO:0000259" key="12">
    <source>
        <dbReference type="Pfam" id="PF17900"/>
    </source>
</evidence>
<comment type="catalytic activity">
    <reaction evidence="1">
        <text>Release of an N-terminal amino acid, Xaa-|-Yaa- from a peptide, amide or arylamide. Xaa is preferably Ala, but may be most amino acids including Pro (slow action). When a terminal hydrophobic residue is followed by a prolyl residue, the two may be released as an intact Xaa-Pro dipeptide.</text>
        <dbReference type="EC" id="3.4.11.2"/>
    </reaction>
</comment>
<dbReference type="Pfam" id="PF17900">
    <property type="entry name" value="Peptidase_M1_N"/>
    <property type="match status" value="1"/>
</dbReference>
<dbReference type="GO" id="GO:0005615">
    <property type="term" value="C:extracellular space"/>
    <property type="evidence" value="ECO:0007669"/>
    <property type="project" value="TreeGrafter"/>
</dbReference>
<dbReference type="InterPro" id="IPR027268">
    <property type="entry name" value="Peptidase_M4/M1_CTD_sf"/>
</dbReference>
<evidence type="ECO:0000256" key="7">
    <source>
        <dbReference type="ARBA" id="ARBA00022723"/>
    </source>
</evidence>
<dbReference type="GO" id="GO:0043171">
    <property type="term" value="P:peptide catabolic process"/>
    <property type="evidence" value="ECO:0007669"/>
    <property type="project" value="TreeGrafter"/>
</dbReference>
<dbReference type="GO" id="GO:0005737">
    <property type="term" value="C:cytoplasm"/>
    <property type="evidence" value="ECO:0007669"/>
    <property type="project" value="TreeGrafter"/>
</dbReference>
<dbReference type="PANTHER" id="PTHR11533">
    <property type="entry name" value="PROTEASE M1 ZINC METALLOPROTEASE"/>
    <property type="match status" value="1"/>
</dbReference>
<evidence type="ECO:0000256" key="9">
    <source>
        <dbReference type="ARBA" id="ARBA00022833"/>
    </source>
</evidence>
<evidence type="ECO:0000256" key="5">
    <source>
        <dbReference type="ARBA" id="ARBA00015611"/>
    </source>
</evidence>
<dbReference type="InterPro" id="IPR045357">
    <property type="entry name" value="Aminopeptidase_N-like_N"/>
</dbReference>
<evidence type="ECO:0000313" key="14">
    <source>
        <dbReference type="Proteomes" id="UP000537204"/>
    </source>
</evidence>
<dbReference type="SUPFAM" id="SSF55486">
    <property type="entry name" value="Metalloproteases ('zincins'), catalytic domain"/>
    <property type="match status" value="1"/>
</dbReference>
<dbReference type="PRINTS" id="PR00756">
    <property type="entry name" value="ALADIPTASE"/>
</dbReference>
<name>A0A7W8ZQ35_9SPHI</name>
<dbReference type="EC" id="3.4.11.2" evidence="4"/>
<dbReference type="GO" id="GO:0070006">
    <property type="term" value="F:metalloaminopeptidase activity"/>
    <property type="evidence" value="ECO:0007669"/>
    <property type="project" value="TreeGrafter"/>
</dbReference>
<comment type="cofactor">
    <cofactor evidence="2">
        <name>Zn(2+)</name>
        <dbReference type="ChEBI" id="CHEBI:29105"/>
    </cofactor>
</comment>
<keyword evidence="13" id="KW-0031">Aminopeptidase</keyword>
<dbReference type="Gene3D" id="2.60.40.1730">
    <property type="entry name" value="tricorn interacting facor f3 domain"/>
    <property type="match status" value="1"/>
</dbReference>
<comment type="similarity">
    <text evidence="3">Belongs to the peptidase M1 family.</text>
</comment>
<evidence type="ECO:0000313" key="13">
    <source>
        <dbReference type="EMBL" id="MBB5637862.1"/>
    </source>
</evidence>
<keyword evidence="10" id="KW-0482">Metalloprotease</keyword>
<dbReference type="AlphaFoldDB" id="A0A7W8ZQ35"/>
<dbReference type="GO" id="GO:0016020">
    <property type="term" value="C:membrane"/>
    <property type="evidence" value="ECO:0007669"/>
    <property type="project" value="TreeGrafter"/>
</dbReference>
<keyword evidence="8 13" id="KW-0378">Hydrolase</keyword>
<dbReference type="Pfam" id="PF01433">
    <property type="entry name" value="Peptidase_M1"/>
    <property type="match status" value="1"/>
</dbReference>
<feature type="domain" description="Peptidase M1 membrane alanine aminopeptidase" evidence="11">
    <location>
        <begin position="251"/>
        <end position="460"/>
    </location>
</feature>
<sequence length="858" mass="98199">MTLRFEFLLFLFIVFVSCSSRKVIPDPVVETGVSRSLAVYRKSVLTEIHYKLELNIPAQKKEAISAHEVLNFNLSTARLPLQLDFKEDPSKISLLTINGKTASVKHDKEHLILLPEFLKKGDNEVRILFKAGEGALNRNSDYLYTLFVPDRARTVFPCFDQPDLKATYTLTLHLPKDWKAIANAELKDSVQEQYRTTYHYKTSDLLSTYLFAFAAGKFELYKGIVNNLQANFLYRETDTGKLKPSLPAIYDIHSASLKYFEDWTAIPYPFRKFGFVAIPDFQFGGMEHPGAIQYKAASLFLDAGATKDQLNSRNNLIAHETAHMWFGDLVTMDWFSDVWMKEVFANFMADKSAEGSGSKDDYSLKFLIDHFPAAYAVDRTEGANPIRQPLDNLKDAGTLYGNIIYHKAPVMMQQLEKLMGKNKFQQGVREYLKKFANSNASWPDLIRILDDHTPVDLEKWNKIWVNESGRPVIDYQIAYQSNKISALTVTQQAEYGEKRIWPQTFEITLFYPGLVKVINADLAAEKLELKEAVGLEKPLFILFNSAGDGYGQWPVDPLIQQYLFSLEKPLHRSVAYISLYEQMLSGKTIQPAALLTLFSEGLAKEEEELNIRLLSNYISTIYWQFSDVKERQLSSVALEDKLWSAMLLQKSSNNKKQLFKAYQDIFLSKTARNRLYQIWKNMKSPEGITLSEDDYTSLALSLAVRGDADDTILGTQDSRIINPDRKKRFEFIIPAVSEKKGVRDDFFDSLRFPANRAKESNVLAALYYLHHPLRQEYSVGYLEKSLGLLEEIQSTGDIFFPQSWLLATFSTYQSKAAAATVRDFLKNHPAYNPRLKAKILQATDNLFRAERLSSQRRK</sequence>
<dbReference type="Proteomes" id="UP000537204">
    <property type="component" value="Unassembled WGS sequence"/>
</dbReference>
<reference evidence="13 14" key="1">
    <citation type="submission" date="2020-08" db="EMBL/GenBank/DDBJ databases">
        <title>Genomic Encyclopedia of Type Strains, Phase IV (KMG-V): Genome sequencing to study the core and pangenomes of soil and plant-associated prokaryotes.</title>
        <authorList>
            <person name="Whitman W."/>
        </authorList>
    </citation>
    <scope>NUCLEOTIDE SEQUENCE [LARGE SCALE GENOMIC DNA]</scope>
    <source>
        <strain evidence="13 14">S3M1</strain>
    </source>
</reference>
<proteinExistence type="inferred from homology"/>
<evidence type="ECO:0000256" key="3">
    <source>
        <dbReference type="ARBA" id="ARBA00010136"/>
    </source>
</evidence>
<dbReference type="PANTHER" id="PTHR11533:SF299">
    <property type="entry name" value="AMINOPEPTIDASE"/>
    <property type="match status" value="1"/>
</dbReference>
<evidence type="ECO:0000256" key="6">
    <source>
        <dbReference type="ARBA" id="ARBA00022670"/>
    </source>
</evidence>
<dbReference type="SUPFAM" id="SSF63737">
    <property type="entry name" value="Leukotriene A4 hydrolase N-terminal domain"/>
    <property type="match status" value="1"/>
</dbReference>
<evidence type="ECO:0000256" key="1">
    <source>
        <dbReference type="ARBA" id="ARBA00000098"/>
    </source>
</evidence>
<evidence type="ECO:0000256" key="10">
    <source>
        <dbReference type="ARBA" id="ARBA00023049"/>
    </source>
</evidence>
<evidence type="ECO:0000259" key="11">
    <source>
        <dbReference type="Pfam" id="PF01433"/>
    </source>
</evidence>